<proteinExistence type="predicted"/>
<dbReference type="SUPFAM" id="SSF47473">
    <property type="entry name" value="EF-hand"/>
    <property type="match status" value="1"/>
</dbReference>
<organism evidence="1 2">
    <name type="scientific">Sinanodonta woodiana</name>
    <name type="common">Chinese pond mussel</name>
    <name type="synonym">Anodonta woodiana</name>
    <dbReference type="NCBI Taxonomy" id="1069815"/>
    <lineage>
        <taxon>Eukaryota</taxon>
        <taxon>Metazoa</taxon>
        <taxon>Spiralia</taxon>
        <taxon>Lophotrochozoa</taxon>
        <taxon>Mollusca</taxon>
        <taxon>Bivalvia</taxon>
        <taxon>Autobranchia</taxon>
        <taxon>Heteroconchia</taxon>
        <taxon>Palaeoheterodonta</taxon>
        <taxon>Unionida</taxon>
        <taxon>Unionoidea</taxon>
        <taxon>Unionidae</taxon>
        <taxon>Unioninae</taxon>
        <taxon>Sinanodonta</taxon>
    </lineage>
</organism>
<dbReference type="EMBL" id="JBJQND010000006">
    <property type="protein sequence ID" value="KAL3874259.1"/>
    <property type="molecule type" value="Genomic_DNA"/>
</dbReference>
<reference evidence="1 2" key="1">
    <citation type="submission" date="2024-11" db="EMBL/GenBank/DDBJ databases">
        <title>Chromosome-level genome assembly of the freshwater bivalve Anodonta woodiana.</title>
        <authorList>
            <person name="Chen X."/>
        </authorList>
    </citation>
    <scope>NUCLEOTIDE SEQUENCE [LARGE SCALE GENOMIC DNA]</scope>
    <source>
        <strain evidence="1">MN2024</strain>
        <tissue evidence="1">Gills</tissue>
    </source>
</reference>
<comment type="caution">
    <text evidence="1">The sequence shown here is derived from an EMBL/GenBank/DDBJ whole genome shotgun (WGS) entry which is preliminary data.</text>
</comment>
<dbReference type="InterPro" id="IPR011992">
    <property type="entry name" value="EF-hand-dom_pair"/>
</dbReference>
<evidence type="ECO:0000313" key="1">
    <source>
        <dbReference type="EMBL" id="KAL3874259.1"/>
    </source>
</evidence>
<dbReference type="AlphaFoldDB" id="A0ABD3WJV3"/>
<dbReference type="Proteomes" id="UP001634394">
    <property type="component" value="Unassembled WGS sequence"/>
</dbReference>
<evidence type="ECO:0000313" key="2">
    <source>
        <dbReference type="Proteomes" id="UP001634394"/>
    </source>
</evidence>
<keyword evidence="2" id="KW-1185">Reference proteome</keyword>
<name>A0ABD3WJV3_SINWO</name>
<dbReference type="Gene3D" id="1.10.238.10">
    <property type="entry name" value="EF-hand"/>
    <property type="match status" value="1"/>
</dbReference>
<gene>
    <name evidence="1" type="ORF">ACJMK2_037299</name>
</gene>
<protein>
    <submittedName>
        <fullName evidence="1">Uncharacterized protein</fullName>
    </submittedName>
</protein>
<accession>A0ABD3WJV3</accession>
<sequence length="80" mass="9256">MHAKRMTDEQIAECREGFRLYSHDKNRVKTSELAALMHTMGQHCTESELKPIVNKLDSKVTNHTYFNHVSKFTNSGMCKL</sequence>